<evidence type="ECO:0000313" key="2">
    <source>
        <dbReference type="EMBL" id="CAB4675411.1"/>
    </source>
</evidence>
<name>A0A6J6MMA4_9ZZZZ</name>
<protein>
    <submittedName>
        <fullName evidence="2">Unannotated protein</fullName>
    </submittedName>
</protein>
<gene>
    <name evidence="2" type="ORF">UFOPK2312_00823</name>
</gene>
<sequence length="387" mass="41871">MKSFNRNVVVIGAGLAGITAARVLQDGGASVTLLESSDRVGGRMATDVVDGFRCDRGFQVINPRYPEIIKSGIFPTLDFRYLPRRIDVLIENQVMRAGANLQTFLNPKFGSTFEKTSLLKYLNSSNKISCETAALSAGLGDFYRKILKPFLTGVFLASPELVSNELAKTLIKYFVLGKPGIPALGVGELPNKLANALHDLQLGVQVNEIGDGVVETSIGKMSADVIVVATDPTTSAQLLQQAEIPVMNSATTWYHALNDPIEIGANLRIDGSGLGPVINSIAISNISPYYAPAGKTLISSTTITPASESEIRRHLSAIWKRSSKEWELVSKYEIKQSLPLHGVSKPIESVVEIKQNLFVIGDHRETPSQQGAMHSGRRAAEKILSLD</sequence>
<organism evidence="2">
    <name type="scientific">freshwater metagenome</name>
    <dbReference type="NCBI Taxonomy" id="449393"/>
    <lineage>
        <taxon>unclassified sequences</taxon>
        <taxon>metagenomes</taxon>
        <taxon>ecological metagenomes</taxon>
    </lineage>
</organism>
<dbReference type="GO" id="GO:0016491">
    <property type="term" value="F:oxidoreductase activity"/>
    <property type="evidence" value="ECO:0007669"/>
    <property type="project" value="InterPro"/>
</dbReference>
<dbReference type="Gene3D" id="3.50.50.60">
    <property type="entry name" value="FAD/NAD(P)-binding domain"/>
    <property type="match status" value="1"/>
</dbReference>
<evidence type="ECO:0000259" key="1">
    <source>
        <dbReference type="Pfam" id="PF01593"/>
    </source>
</evidence>
<accession>A0A6J6MMA4</accession>
<dbReference type="AlphaFoldDB" id="A0A6J6MMA4"/>
<reference evidence="2" key="1">
    <citation type="submission" date="2020-05" db="EMBL/GenBank/DDBJ databases">
        <authorList>
            <person name="Chiriac C."/>
            <person name="Salcher M."/>
            <person name="Ghai R."/>
            <person name="Kavagutti S V."/>
        </authorList>
    </citation>
    <scope>NUCLEOTIDE SEQUENCE</scope>
</reference>
<dbReference type="InterPro" id="IPR002937">
    <property type="entry name" value="Amino_oxidase"/>
</dbReference>
<dbReference type="InterPro" id="IPR036188">
    <property type="entry name" value="FAD/NAD-bd_sf"/>
</dbReference>
<dbReference type="EMBL" id="CAEZWY010000097">
    <property type="protein sequence ID" value="CAB4675411.1"/>
    <property type="molecule type" value="Genomic_DNA"/>
</dbReference>
<proteinExistence type="predicted"/>
<dbReference type="PANTHER" id="PTHR42841">
    <property type="entry name" value="AMINE OXIDASE"/>
    <property type="match status" value="1"/>
</dbReference>
<feature type="domain" description="Amine oxidase" evidence="1">
    <location>
        <begin position="15"/>
        <end position="384"/>
    </location>
</feature>
<dbReference type="Pfam" id="PF01593">
    <property type="entry name" value="Amino_oxidase"/>
    <property type="match status" value="1"/>
</dbReference>
<dbReference type="SUPFAM" id="SSF51905">
    <property type="entry name" value="FAD/NAD(P)-binding domain"/>
    <property type="match status" value="1"/>
</dbReference>